<dbReference type="eggNOG" id="COG3177">
    <property type="taxonomic scope" value="Bacteria"/>
</dbReference>
<evidence type="ECO:0000256" key="2">
    <source>
        <dbReference type="PIRSR" id="PIRSR640198-2"/>
    </source>
</evidence>
<dbReference type="EMBL" id="ACHA02000002">
    <property type="protein sequence ID" value="EFK59313.1"/>
    <property type="molecule type" value="Genomic_DNA"/>
</dbReference>
<dbReference type="AlphaFoldDB" id="D7VGW1"/>
<dbReference type="InterPro" id="IPR040198">
    <property type="entry name" value="Fido_containing"/>
</dbReference>
<dbReference type="PANTHER" id="PTHR13504:SF38">
    <property type="entry name" value="FIDO DOMAIN-CONTAINING PROTEIN"/>
    <property type="match status" value="1"/>
</dbReference>
<dbReference type="PROSITE" id="PS51459">
    <property type="entry name" value="FIDO"/>
    <property type="match status" value="1"/>
</dbReference>
<feature type="site" description="Important for autoinhibition of adenylyltransferase activity" evidence="3">
    <location>
        <position position="143"/>
    </location>
</feature>
<feature type="active site" evidence="1">
    <location>
        <position position="274"/>
    </location>
</feature>
<dbReference type="Gene3D" id="1.10.3290.10">
    <property type="entry name" value="Fido-like domain"/>
    <property type="match status" value="1"/>
</dbReference>
<evidence type="ECO:0000256" key="1">
    <source>
        <dbReference type="PIRSR" id="PIRSR640198-1"/>
    </source>
</evidence>
<evidence type="ECO:0000259" key="4">
    <source>
        <dbReference type="PROSITE" id="PS51459"/>
    </source>
</evidence>
<dbReference type="HOGENOM" id="CLU_040460_2_0_10"/>
<dbReference type="PANTHER" id="PTHR13504">
    <property type="entry name" value="FIDO DOMAIN-CONTAINING PROTEIN DDB_G0283145"/>
    <property type="match status" value="1"/>
</dbReference>
<keyword evidence="2" id="KW-0067">ATP-binding</keyword>
<organism evidence="5 6">
    <name type="scientific">Sphingobacterium spiritivorum ATCC 33861</name>
    <dbReference type="NCBI Taxonomy" id="525373"/>
    <lineage>
        <taxon>Bacteria</taxon>
        <taxon>Pseudomonadati</taxon>
        <taxon>Bacteroidota</taxon>
        <taxon>Sphingobacteriia</taxon>
        <taxon>Sphingobacteriales</taxon>
        <taxon>Sphingobacteriaceae</taxon>
        <taxon>Sphingobacterium</taxon>
    </lineage>
</organism>
<gene>
    <name evidence="5" type="ORF">HMPREF0766_10230</name>
</gene>
<feature type="domain" description="Fido" evidence="4">
    <location>
        <begin position="194"/>
        <end position="344"/>
    </location>
</feature>
<evidence type="ECO:0000313" key="6">
    <source>
        <dbReference type="Proteomes" id="UP000006258"/>
    </source>
</evidence>
<sequence length="347" mass="40389">MIDAETYSLNFIKFTNESRYSKIFLPANNSKIKAIIYCIFAGNGKYTINSMNYISVREFAKRWNIPERTARNYCATGKIKGAFLTGKTWNIPEDSLLPEKGNKKKFSDNVLLNHFKEQKEMKLKGGIYHRTQIDLTYNSNRIEGSKLTHDQTRYIFETNTIGASKEVINIDDIIETTNHFRCIDLIIDKAKSKLTESFIKELHFLLKSGTSYSRKDWFNVGEYKKLPNEVGGNETCPPKAVSTEMSALLSDYHSIAKKTLEDIIDFHYKFEIIHPFQDGNGRVGRLIMFKECLANNIVPFIIDEDLKLFYYRGLQEWRHIKEYLLDTCLTAQDNYKAILVYFEIEFD</sequence>
<dbReference type="InterPro" id="IPR003812">
    <property type="entry name" value="Fido"/>
</dbReference>
<keyword evidence="2" id="KW-0547">Nucleotide-binding</keyword>
<dbReference type="Proteomes" id="UP000006258">
    <property type="component" value="Unassembled WGS sequence"/>
</dbReference>
<accession>D7VGW1</accession>
<protein>
    <submittedName>
        <fullName evidence="5">Fic family protein</fullName>
    </submittedName>
</protein>
<name>D7VGW1_SPHSI</name>
<dbReference type="SUPFAM" id="SSF140931">
    <property type="entry name" value="Fic-like"/>
    <property type="match status" value="1"/>
</dbReference>
<dbReference type="Pfam" id="PF02661">
    <property type="entry name" value="Fic"/>
    <property type="match status" value="1"/>
</dbReference>
<dbReference type="InterPro" id="IPR036597">
    <property type="entry name" value="Fido-like_dom_sf"/>
</dbReference>
<proteinExistence type="predicted"/>
<dbReference type="STRING" id="525373.HMPREF0766_10230"/>
<feature type="binding site" evidence="2">
    <location>
        <begin position="310"/>
        <end position="311"/>
    </location>
    <ligand>
        <name>ATP</name>
        <dbReference type="ChEBI" id="CHEBI:30616"/>
    </ligand>
</feature>
<feature type="binding site" evidence="2">
    <location>
        <begin position="278"/>
        <end position="285"/>
    </location>
    <ligand>
        <name>ATP</name>
        <dbReference type="ChEBI" id="CHEBI:30616"/>
    </ligand>
</feature>
<comment type="caution">
    <text evidence="5">The sequence shown here is derived from an EMBL/GenBank/DDBJ whole genome shotgun (WGS) entry which is preliminary data.</text>
</comment>
<reference evidence="5" key="1">
    <citation type="submission" date="2010-07" db="EMBL/GenBank/DDBJ databases">
        <authorList>
            <person name="Muzny D."/>
            <person name="Qin X."/>
            <person name="Buhay C."/>
            <person name="Dugan-Rocha S."/>
            <person name="Ding Y."/>
            <person name="Chen G."/>
            <person name="Hawes A."/>
            <person name="Holder M."/>
            <person name="Jhangiani S."/>
            <person name="Johnson A."/>
            <person name="Khan Z."/>
            <person name="Li Z."/>
            <person name="Liu W."/>
            <person name="Liu X."/>
            <person name="Perez L."/>
            <person name="Shen H."/>
            <person name="Wang Q."/>
            <person name="Watt J."/>
            <person name="Xi L."/>
            <person name="Xin Y."/>
            <person name="Zhou J."/>
            <person name="Deng J."/>
            <person name="Jiang H."/>
            <person name="Liu Y."/>
            <person name="Qu J."/>
            <person name="Song X.-Z."/>
            <person name="Zhang L."/>
            <person name="Villasana D."/>
            <person name="Johnson A."/>
            <person name="Liu J."/>
            <person name="Liyanage D."/>
            <person name="Lorensuhewa L."/>
            <person name="Robinson T."/>
            <person name="Song A."/>
            <person name="Song B.-B."/>
            <person name="Dinh H."/>
            <person name="Thornton R."/>
            <person name="Coyle M."/>
            <person name="Francisco L."/>
            <person name="Jackson L."/>
            <person name="Javaid M."/>
            <person name="Korchina V."/>
            <person name="Kovar C."/>
            <person name="Mata R."/>
            <person name="Mathew T."/>
            <person name="Ngo R."/>
            <person name="Nguyen L."/>
            <person name="Nguyen N."/>
            <person name="Okwuonu G."/>
            <person name="Ongeri F."/>
            <person name="Pham C."/>
            <person name="Simmons D."/>
            <person name="Wilczek-Boney K."/>
            <person name="Hale W."/>
            <person name="Jakkamsetti A."/>
            <person name="Pham P."/>
            <person name="Ruth R."/>
            <person name="San Lucas F."/>
            <person name="Warren J."/>
            <person name="Zhang J."/>
            <person name="Zhao Z."/>
            <person name="Zhou C."/>
            <person name="Zhu D."/>
            <person name="Lee S."/>
            <person name="Bess C."/>
            <person name="Blankenburg K."/>
            <person name="Forbes L."/>
            <person name="Fu Q."/>
            <person name="Gubbala S."/>
            <person name="Hirani K."/>
            <person name="Jayaseelan J.C."/>
            <person name="Lara F."/>
            <person name="Munidasa M."/>
            <person name="Palculict T."/>
            <person name="Patil S."/>
            <person name="Pu L.-L."/>
            <person name="Saada N."/>
            <person name="Tang L."/>
            <person name="Weissenberger G."/>
            <person name="Zhu Y."/>
            <person name="Hemphill L."/>
            <person name="Shang Y."/>
            <person name="Youmans B."/>
            <person name="Ayvaz T."/>
            <person name="Ross M."/>
            <person name="Santibanez J."/>
            <person name="Aqrawi P."/>
            <person name="Gross S."/>
            <person name="Joshi V."/>
            <person name="Fowler G."/>
            <person name="Nazareth L."/>
            <person name="Reid J."/>
            <person name="Worley K."/>
            <person name="Petrosino J."/>
            <person name="Highlander S."/>
            <person name="Gibbs R."/>
        </authorList>
    </citation>
    <scope>NUCLEOTIDE SEQUENCE [LARGE SCALE GENOMIC DNA]</scope>
    <source>
        <strain evidence="5">ATCC 33861</strain>
    </source>
</reference>
<evidence type="ECO:0000256" key="3">
    <source>
        <dbReference type="PIRSR" id="PIRSR640198-3"/>
    </source>
</evidence>
<evidence type="ECO:0000313" key="5">
    <source>
        <dbReference type="EMBL" id="EFK59313.1"/>
    </source>
</evidence>
<dbReference type="GO" id="GO:0005524">
    <property type="term" value="F:ATP binding"/>
    <property type="evidence" value="ECO:0007669"/>
    <property type="project" value="UniProtKB-KW"/>
</dbReference>
<keyword evidence="6" id="KW-1185">Reference proteome</keyword>